<dbReference type="Proteomes" id="UP000070319">
    <property type="component" value="Unassembled WGS sequence"/>
</dbReference>
<evidence type="ECO:0008006" key="3">
    <source>
        <dbReference type="Google" id="ProtNLM"/>
    </source>
</evidence>
<dbReference type="EMBL" id="LTDF01000086">
    <property type="protein sequence ID" value="KXT49769.1"/>
    <property type="molecule type" value="Genomic_DNA"/>
</dbReference>
<evidence type="ECO:0000313" key="1">
    <source>
        <dbReference type="EMBL" id="KXT49769.1"/>
    </source>
</evidence>
<reference evidence="1 2" key="1">
    <citation type="submission" date="2016-02" db="EMBL/GenBank/DDBJ databases">
        <authorList>
            <person name="Wen L."/>
            <person name="He K."/>
            <person name="Yang H."/>
        </authorList>
    </citation>
    <scope>NUCLEOTIDE SEQUENCE [LARGE SCALE GENOMIC DNA]</scope>
    <source>
        <strain evidence="1 2">KLE1704</strain>
    </source>
</reference>
<sequence length="347" mass="40647">MKILFIANPHLDLYKDIEAELQKQGHEVVTITDKILKIDPFYKSGNFLFLKKILFSISNVHTSFWKRIIRINAHLSERYDLLLALSGSSIGEYLIKYLEAKNPNIRKVLYTWDSCNYYNFNRLVQWFDKCYTFDLLDAQESTHWKLLPIYYIPSTLSHAVQKKYDLFCIGTNHDGRYTLLKRIMPQLIDNKLKFYIKLVELRNSVPLKSKLKYFFKKYLSPIENEEFLDEMEFVMGNDEIGVASDEIVNHDEYDRYSNMSNCILDSQREGQSGLTARFVWALANGQKIITTNKYVVDYAFINAGQVCIIDKMNPVVPVDFVKSPLCEENVTDVTFLRIDNWVKELLA</sequence>
<dbReference type="AlphaFoldDB" id="A0A139LE97"/>
<protein>
    <recommendedName>
        <fullName evidence="3">Glycosyltransferase family 1 protein</fullName>
    </recommendedName>
</protein>
<proteinExistence type="predicted"/>
<accession>A0A139LE97</accession>
<dbReference type="PATRIC" id="fig|329854.7.peg.2598"/>
<evidence type="ECO:0000313" key="2">
    <source>
        <dbReference type="Proteomes" id="UP000070319"/>
    </source>
</evidence>
<comment type="caution">
    <text evidence="1">The sequence shown here is derived from an EMBL/GenBank/DDBJ whole genome shotgun (WGS) entry which is preliminary data.</text>
</comment>
<dbReference type="RefSeq" id="WP_061436312.1">
    <property type="nucleotide sequence ID" value="NZ_KQ968695.1"/>
</dbReference>
<gene>
    <name evidence="1" type="ORF">HMPREF2531_02552</name>
</gene>
<organism evidence="1">
    <name type="scientific">Bacteroides intestinalis</name>
    <dbReference type="NCBI Taxonomy" id="329854"/>
    <lineage>
        <taxon>Bacteria</taxon>
        <taxon>Pseudomonadati</taxon>
        <taxon>Bacteroidota</taxon>
        <taxon>Bacteroidia</taxon>
        <taxon>Bacteroidales</taxon>
        <taxon>Bacteroidaceae</taxon>
        <taxon>Bacteroides</taxon>
    </lineage>
</organism>
<name>A0A139LE97_9BACE</name>